<evidence type="ECO:0000313" key="3">
    <source>
        <dbReference type="Proteomes" id="UP000324897"/>
    </source>
</evidence>
<reference evidence="2 3" key="1">
    <citation type="journal article" date="2019" name="Sci. Rep.">
        <title>A high-quality genome of Eragrostis curvula grass provides insights into Poaceae evolution and supports new strategies to enhance forage quality.</title>
        <authorList>
            <person name="Carballo J."/>
            <person name="Santos B.A.C.M."/>
            <person name="Zappacosta D."/>
            <person name="Garbus I."/>
            <person name="Selva J.P."/>
            <person name="Gallo C.A."/>
            <person name="Diaz A."/>
            <person name="Albertini E."/>
            <person name="Caccamo M."/>
            <person name="Echenique V."/>
        </authorList>
    </citation>
    <scope>NUCLEOTIDE SEQUENCE [LARGE SCALE GENOMIC DNA]</scope>
    <source>
        <strain evidence="3">cv. Victoria</strain>
        <tissue evidence="2">Leaf</tissue>
    </source>
</reference>
<gene>
    <name evidence="2" type="ORF">EJB05_48719</name>
</gene>
<dbReference type="PANTHER" id="PTHR23024">
    <property type="entry name" value="ARYLACETAMIDE DEACETYLASE"/>
    <property type="match status" value="1"/>
</dbReference>
<name>A0A5J9T2D1_9POAL</name>
<sequence length="181" mass="20402">MPTRYFRGGIRKFSGLPGGVRVEGMVLLQLYFRGWELLPSEAAADLKLLARAERSWAVAKLEKNSSELQANFKLLCSFAPGRGCFMCAGRYDIDHPFMNPLAMPTEEWAVLGCRRALVTVAELDTMRNRGRRYVEALRGRAWPGEGAVLYETRGEGHVYFIDKLVRQPYCKSAATMFTVIS</sequence>
<dbReference type="Proteomes" id="UP000324897">
    <property type="component" value="Unassembled WGS sequence"/>
</dbReference>
<dbReference type="InterPro" id="IPR050466">
    <property type="entry name" value="Carboxylest/Gibb_receptor"/>
</dbReference>
<dbReference type="GO" id="GO:0016787">
    <property type="term" value="F:hydrolase activity"/>
    <property type="evidence" value="ECO:0007669"/>
    <property type="project" value="InterPro"/>
</dbReference>
<dbReference type="SUPFAM" id="SSF53474">
    <property type="entry name" value="alpha/beta-Hydrolases"/>
    <property type="match status" value="1"/>
</dbReference>
<keyword evidence="3" id="KW-1185">Reference proteome</keyword>
<proteinExistence type="predicted"/>
<dbReference type="InterPro" id="IPR029058">
    <property type="entry name" value="AB_hydrolase_fold"/>
</dbReference>
<dbReference type="Gramene" id="TVU05553">
    <property type="protein sequence ID" value="TVU05553"/>
    <property type="gene ID" value="EJB05_48719"/>
</dbReference>
<organism evidence="2 3">
    <name type="scientific">Eragrostis curvula</name>
    <name type="common">weeping love grass</name>
    <dbReference type="NCBI Taxonomy" id="38414"/>
    <lineage>
        <taxon>Eukaryota</taxon>
        <taxon>Viridiplantae</taxon>
        <taxon>Streptophyta</taxon>
        <taxon>Embryophyta</taxon>
        <taxon>Tracheophyta</taxon>
        <taxon>Spermatophyta</taxon>
        <taxon>Magnoliopsida</taxon>
        <taxon>Liliopsida</taxon>
        <taxon>Poales</taxon>
        <taxon>Poaceae</taxon>
        <taxon>PACMAD clade</taxon>
        <taxon>Chloridoideae</taxon>
        <taxon>Eragrostideae</taxon>
        <taxon>Eragrostidinae</taxon>
        <taxon>Eragrostis</taxon>
    </lineage>
</organism>
<dbReference type="Gene3D" id="3.40.50.1820">
    <property type="entry name" value="alpha/beta hydrolase"/>
    <property type="match status" value="1"/>
</dbReference>
<dbReference type="InterPro" id="IPR013094">
    <property type="entry name" value="AB_hydrolase_3"/>
</dbReference>
<dbReference type="OrthoDB" id="408631at2759"/>
<dbReference type="EMBL" id="RWGY01000051">
    <property type="protein sequence ID" value="TVU05553.1"/>
    <property type="molecule type" value="Genomic_DNA"/>
</dbReference>
<feature type="non-terminal residue" evidence="2">
    <location>
        <position position="1"/>
    </location>
</feature>
<comment type="caution">
    <text evidence="2">The sequence shown here is derived from an EMBL/GenBank/DDBJ whole genome shotgun (WGS) entry which is preliminary data.</text>
</comment>
<feature type="domain" description="Alpha/beta hydrolase fold-3" evidence="1">
    <location>
        <begin position="87"/>
        <end position="160"/>
    </location>
</feature>
<protein>
    <recommendedName>
        <fullName evidence="1">Alpha/beta hydrolase fold-3 domain-containing protein</fullName>
    </recommendedName>
</protein>
<dbReference type="PANTHER" id="PTHR23024:SF396">
    <property type="entry name" value="OS08G0475000 PROTEIN"/>
    <property type="match status" value="1"/>
</dbReference>
<accession>A0A5J9T2D1</accession>
<dbReference type="Pfam" id="PF07859">
    <property type="entry name" value="Abhydrolase_3"/>
    <property type="match status" value="1"/>
</dbReference>
<evidence type="ECO:0000259" key="1">
    <source>
        <dbReference type="Pfam" id="PF07859"/>
    </source>
</evidence>
<evidence type="ECO:0000313" key="2">
    <source>
        <dbReference type="EMBL" id="TVU05553.1"/>
    </source>
</evidence>
<dbReference type="AlphaFoldDB" id="A0A5J9T2D1"/>